<dbReference type="InterPro" id="IPR036412">
    <property type="entry name" value="HAD-like_sf"/>
</dbReference>
<feature type="transmembrane region" description="Helical" evidence="12">
    <location>
        <begin position="1118"/>
        <end position="1137"/>
    </location>
</feature>
<feature type="domain" description="P-type ATPase A" evidence="13">
    <location>
        <begin position="256"/>
        <end position="363"/>
    </location>
</feature>
<dbReference type="EMBL" id="JAMWBK010000013">
    <property type="protein sequence ID" value="KAJ8900977.1"/>
    <property type="molecule type" value="Genomic_DNA"/>
</dbReference>
<dbReference type="GO" id="GO:0016020">
    <property type="term" value="C:membrane"/>
    <property type="evidence" value="ECO:0007669"/>
    <property type="project" value="UniProtKB-SubCell"/>
</dbReference>
<name>A0AAV8UI29_9RHOD</name>
<keyword evidence="4" id="KW-0479">Metal-binding</keyword>
<keyword evidence="3 12" id="KW-0812">Transmembrane</keyword>
<dbReference type="InterPro" id="IPR059000">
    <property type="entry name" value="ATPase_P-type_domA"/>
</dbReference>
<evidence type="ECO:0000259" key="14">
    <source>
        <dbReference type="Pfam" id="PF23143"/>
    </source>
</evidence>
<dbReference type="InterPro" id="IPR057255">
    <property type="entry name" value="2TM_P5A-ATPase"/>
</dbReference>
<gene>
    <name evidence="15" type="ORF">NDN08_000274</name>
</gene>
<dbReference type="GO" id="GO:0016887">
    <property type="term" value="F:ATP hydrolysis activity"/>
    <property type="evidence" value="ECO:0007669"/>
    <property type="project" value="InterPro"/>
</dbReference>
<evidence type="ECO:0000256" key="8">
    <source>
        <dbReference type="ARBA" id="ARBA00022967"/>
    </source>
</evidence>
<organism evidence="15 16">
    <name type="scientific">Rhodosorus marinus</name>
    <dbReference type="NCBI Taxonomy" id="101924"/>
    <lineage>
        <taxon>Eukaryota</taxon>
        <taxon>Rhodophyta</taxon>
        <taxon>Stylonematophyceae</taxon>
        <taxon>Stylonematales</taxon>
        <taxon>Stylonemataceae</taxon>
        <taxon>Rhodosorus</taxon>
    </lineage>
</organism>
<evidence type="ECO:0000256" key="7">
    <source>
        <dbReference type="ARBA" id="ARBA00022842"/>
    </source>
</evidence>
<sequence>MGFPEWKGEALAGLSLHRPVTLVARLDFLPFVALYLGWAVTCSTNEIPRLFEIFVAVVLVVLHLLVFLMQYWSLSVRVAVGHGTLKSIGEKDEADISEGKIRVRAIPLPHRGKADFTTLQIDNGRIHFSFQMLTYEYNRETGCFEQLLPPDSLPLKHYVEYARKTGGLDEESKFRVMSRFGTNRIEIPLPRFWDLYQEQLLSPFFVFQVFCILLWVLDAYWQYFAMTLVMMLIFEATVVKGRLRSLTELRGMRNRPSKISSYRNKKWVSINSLELLPGDIISLTRGSTPDMVVPCDCLILSGGAVVNEAMLTGESVPLMKEGIAPLPDRDADRELRLNSEDKAHVLFGGTRILTHTSATISDATPTSKAPDNGCVCFVLRTGYSSSQGVLLRTILASTEKVSADSWEAAFFILFLLVFAVVASGYVLVKGMEDEDRDQYKLLLHCILIITSVIPPQLPMQLALAVNSSLLALAQELVFCTEPFRIPFAGKVDVCCFDKTGTLTTDNIKAAGVALPPGDEDPAAADEYTLVKPTEASFSAACVLAGCHSLVFVDDELVGDPLELAALVGVEWGYSRSEAAFPRKGSSGNGLKILNRFRFLSSLQRMSTIVEVQEGGTTFKPRGLVKGSPEAVGKLLAGPKPPLYDATALSLARQGLRVLALAYKDLDPAKTPSELKATTRAELERDLVFAGFVAFECPMRGDSKKVVKNLRRSSHKVVMITGDAVLTAVHVAKEVSMVGKRTLILEKEKEELQWSSARTGDRHSLFNLAEVRDLSQTYDLAVPGFVFDGTSLSEKARNALVLHATVFARMTPENKERVLTQLKDQGFTTLMCGDGTNDVGALKQSHVGVALLSFVAQPGAPHTQGTNQQRPQLQRPENTAQIVRKTKTRTSEKPMTKKKAAAGSQTKKAESTSSANGGVLNPKKARAPPPEPEEDLSHLTPEERRQRELKKRLEAQLKELDEMMGEDGPKLVKLGDASIASPFTSKKMSIESCAVIIRQGRCTLATTLQMYQILALDCLTSAYGLSVLYIDGVKFGDRQMTISGLAIAGAFFLITRAKPLEKLSSQRPATTVFHPSLFLSLIAQFAVHLVCLAMCVSVAKQYLPMDFDPDVNGAFQPNVLNTIVFLISTAQQVVVFAVNYKGYPFMQGLQDNKMLRDSLIVNFCVVLLLALEIVPELNAFAELVKMPAAWLRYETVKWILIDAVASFAVDRLFAYIFRVKAKTL</sequence>
<dbReference type="SFLD" id="SFLDS00003">
    <property type="entry name" value="Haloacid_Dehalogenase"/>
    <property type="match status" value="1"/>
</dbReference>
<feature type="compositionally biased region" description="Polar residues" evidence="11">
    <location>
        <begin position="902"/>
        <end position="915"/>
    </location>
</feature>
<dbReference type="NCBIfam" id="TIGR01657">
    <property type="entry name" value="P-ATPase-V"/>
    <property type="match status" value="1"/>
</dbReference>
<evidence type="ECO:0000256" key="3">
    <source>
        <dbReference type="ARBA" id="ARBA00022692"/>
    </source>
</evidence>
<dbReference type="PRINTS" id="PR00119">
    <property type="entry name" value="CATATPASE"/>
</dbReference>
<dbReference type="NCBIfam" id="TIGR01494">
    <property type="entry name" value="ATPase_P-type"/>
    <property type="match status" value="1"/>
</dbReference>
<keyword evidence="16" id="KW-1185">Reference proteome</keyword>
<dbReference type="Gene3D" id="3.40.1110.10">
    <property type="entry name" value="Calcium-transporting ATPase, cytoplasmic domain N"/>
    <property type="match status" value="1"/>
</dbReference>
<dbReference type="Pfam" id="PF13246">
    <property type="entry name" value="Cation_ATPase"/>
    <property type="match status" value="1"/>
</dbReference>
<feature type="transmembrane region" description="Helical" evidence="12">
    <location>
        <begin position="1158"/>
        <end position="1177"/>
    </location>
</feature>
<reference evidence="15 16" key="1">
    <citation type="journal article" date="2023" name="Nat. Commun.">
        <title>Origin of minicircular mitochondrial genomes in red algae.</title>
        <authorList>
            <person name="Lee Y."/>
            <person name="Cho C.H."/>
            <person name="Lee Y.M."/>
            <person name="Park S.I."/>
            <person name="Yang J.H."/>
            <person name="West J.A."/>
            <person name="Bhattacharya D."/>
            <person name="Yoon H.S."/>
        </authorList>
    </citation>
    <scope>NUCLEOTIDE SEQUENCE [LARGE SCALE GENOMIC DNA]</scope>
    <source>
        <strain evidence="15 16">CCMP1338</strain>
        <tissue evidence="15">Whole cell</tissue>
    </source>
</reference>
<dbReference type="InterPro" id="IPR006544">
    <property type="entry name" value="P-type_TPase_V"/>
</dbReference>
<feature type="compositionally biased region" description="Basic and acidic residues" evidence="11">
    <location>
        <begin position="934"/>
        <end position="947"/>
    </location>
</feature>
<dbReference type="SUPFAM" id="SSF81665">
    <property type="entry name" value="Calcium ATPase, transmembrane domain M"/>
    <property type="match status" value="1"/>
</dbReference>
<evidence type="ECO:0000256" key="6">
    <source>
        <dbReference type="ARBA" id="ARBA00022840"/>
    </source>
</evidence>
<dbReference type="PANTHER" id="PTHR45630">
    <property type="entry name" value="CATION-TRANSPORTING ATPASE-RELATED"/>
    <property type="match status" value="1"/>
</dbReference>
<feature type="transmembrane region" description="Helical" evidence="12">
    <location>
        <begin position="1076"/>
        <end position="1098"/>
    </location>
</feature>
<dbReference type="Pfam" id="PF00122">
    <property type="entry name" value="E1-E2_ATPase"/>
    <property type="match status" value="1"/>
</dbReference>
<evidence type="ECO:0000259" key="13">
    <source>
        <dbReference type="Pfam" id="PF00122"/>
    </source>
</evidence>
<protein>
    <recommendedName>
        <fullName evidence="17">Cation-transporting ATPase</fullName>
    </recommendedName>
</protein>
<accession>A0AAV8UI29</accession>
<feature type="region of interest" description="Disordered" evidence="11">
    <location>
        <begin position="857"/>
        <end position="947"/>
    </location>
</feature>
<comment type="caution">
    <text evidence="15">The sequence shown here is derived from an EMBL/GenBank/DDBJ whole genome shotgun (WGS) entry which is preliminary data.</text>
</comment>
<keyword evidence="5" id="KW-0547">Nucleotide-binding</keyword>
<evidence type="ECO:0000256" key="4">
    <source>
        <dbReference type="ARBA" id="ARBA00022723"/>
    </source>
</evidence>
<dbReference type="InterPro" id="IPR023298">
    <property type="entry name" value="ATPase_P-typ_TM_dom_sf"/>
</dbReference>
<dbReference type="AlphaFoldDB" id="A0AAV8UI29"/>
<keyword evidence="7" id="KW-0460">Magnesium</keyword>
<feature type="transmembrane region" description="Helical" evidence="12">
    <location>
        <begin position="1197"/>
        <end position="1216"/>
    </location>
</feature>
<feature type="transmembrane region" description="Helical" evidence="12">
    <location>
        <begin position="20"/>
        <end position="38"/>
    </location>
</feature>
<proteinExistence type="inferred from homology"/>
<dbReference type="SFLD" id="SFLDG00002">
    <property type="entry name" value="C1.7:_P-type_atpase_like"/>
    <property type="match status" value="1"/>
</dbReference>
<dbReference type="SUPFAM" id="SSF81653">
    <property type="entry name" value="Calcium ATPase, transduction domain A"/>
    <property type="match status" value="1"/>
</dbReference>
<evidence type="ECO:0000256" key="12">
    <source>
        <dbReference type="SAM" id="Phobius"/>
    </source>
</evidence>
<dbReference type="Gene3D" id="2.70.150.10">
    <property type="entry name" value="Calcium-transporting ATPase, cytoplasmic transduction domain A"/>
    <property type="match status" value="1"/>
</dbReference>
<dbReference type="InterPro" id="IPR008250">
    <property type="entry name" value="ATPase_P-typ_transduc_dom_A_sf"/>
</dbReference>
<evidence type="ECO:0000313" key="16">
    <source>
        <dbReference type="Proteomes" id="UP001157974"/>
    </source>
</evidence>
<dbReference type="InterPro" id="IPR001757">
    <property type="entry name" value="P_typ_ATPase"/>
</dbReference>
<evidence type="ECO:0000256" key="5">
    <source>
        <dbReference type="ARBA" id="ARBA00022741"/>
    </source>
</evidence>
<dbReference type="PROSITE" id="PS00154">
    <property type="entry name" value="ATPASE_E1_E2"/>
    <property type="match status" value="1"/>
</dbReference>
<dbReference type="GO" id="GO:0019829">
    <property type="term" value="F:ATPase-coupled monoatomic cation transmembrane transporter activity"/>
    <property type="evidence" value="ECO:0007669"/>
    <property type="project" value="TreeGrafter"/>
</dbReference>
<feature type="transmembrane region" description="Helical" evidence="12">
    <location>
        <begin position="408"/>
        <end position="428"/>
    </location>
</feature>
<keyword evidence="6" id="KW-0067">ATP-binding</keyword>
<dbReference type="SUPFAM" id="SSF56784">
    <property type="entry name" value="HAD-like"/>
    <property type="match status" value="1"/>
</dbReference>
<dbReference type="PANTHER" id="PTHR45630:SF6">
    <property type="entry name" value="CATION-TRANSPORTING P-TYPE ATPASE N-TERMINAL DOMAIN-CONTAINING PROTEIN"/>
    <property type="match status" value="1"/>
</dbReference>
<feature type="transmembrane region" description="Helical" evidence="12">
    <location>
        <begin position="200"/>
        <end position="217"/>
    </location>
</feature>
<feature type="compositionally biased region" description="Polar residues" evidence="11">
    <location>
        <begin position="862"/>
        <end position="880"/>
    </location>
</feature>
<dbReference type="SFLD" id="SFLDF00027">
    <property type="entry name" value="p-type_atpase"/>
    <property type="match status" value="1"/>
</dbReference>
<evidence type="ECO:0000256" key="1">
    <source>
        <dbReference type="ARBA" id="ARBA00004141"/>
    </source>
</evidence>
<keyword evidence="9 12" id="KW-1133">Transmembrane helix</keyword>
<evidence type="ECO:0008006" key="17">
    <source>
        <dbReference type="Google" id="ProtNLM"/>
    </source>
</evidence>
<dbReference type="Gene3D" id="3.40.50.1000">
    <property type="entry name" value="HAD superfamily/HAD-like"/>
    <property type="match status" value="1"/>
</dbReference>
<keyword evidence="10 12" id="KW-0472">Membrane</keyword>
<dbReference type="GO" id="GO:0005524">
    <property type="term" value="F:ATP binding"/>
    <property type="evidence" value="ECO:0007669"/>
    <property type="project" value="UniProtKB-KW"/>
</dbReference>
<comment type="subcellular location">
    <subcellularLocation>
        <location evidence="1">Membrane</location>
        <topology evidence="1">Multi-pass membrane protein</topology>
    </subcellularLocation>
</comment>
<feature type="domain" description="P5A-ATPase transmembrane helical hairpin" evidence="14">
    <location>
        <begin position="22"/>
        <end position="80"/>
    </location>
</feature>
<feature type="transmembrane region" description="Helical" evidence="12">
    <location>
        <begin position="50"/>
        <end position="68"/>
    </location>
</feature>
<evidence type="ECO:0000256" key="10">
    <source>
        <dbReference type="ARBA" id="ARBA00023136"/>
    </source>
</evidence>
<dbReference type="InterPro" id="IPR023214">
    <property type="entry name" value="HAD_sf"/>
</dbReference>
<evidence type="ECO:0000256" key="11">
    <source>
        <dbReference type="SAM" id="MobiDB-lite"/>
    </source>
</evidence>
<dbReference type="InterPro" id="IPR018303">
    <property type="entry name" value="ATPase_P-typ_P_site"/>
</dbReference>
<evidence type="ECO:0000256" key="2">
    <source>
        <dbReference type="ARBA" id="ARBA00006000"/>
    </source>
</evidence>
<evidence type="ECO:0000313" key="15">
    <source>
        <dbReference type="EMBL" id="KAJ8900977.1"/>
    </source>
</evidence>
<dbReference type="SUPFAM" id="SSF81660">
    <property type="entry name" value="Metal cation-transporting ATPase, ATP-binding domain N"/>
    <property type="match status" value="1"/>
</dbReference>
<dbReference type="GO" id="GO:0046872">
    <property type="term" value="F:metal ion binding"/>
    <property type="evidence" value="ECO:0007669"/>
    <property type="project" value="UniProtKB-KW"/>
</dbReference>
<evidence type="ECO:0000256" key="9">
    <source>
        <dbReference type="ARBA" id="ARBA00022989"/>
    </source>
</evidence>
<dbReference type="Pfam" id="PF23143">
    <property type="entry name" value="2TM_P5A-ATPase"/>
    <property type="match status" value="1"/>
</dbReference>
<dbReference type="Proteomes" id="UP001157974">
    <property type="component" value="Unassembled WGS sequence"/>
</dbReference>
<comment type="similarity">
    <text evidence="2">Belongs to the cation transport ATPase (P-type) (TC 3.A.3) family. Type V subfamily.</text>
</comment>
<dbReference type="GO" id="GO:0140358">
    <property type="term" value="F:P-type transmembrane transporter activity"/>
    <property type="evidence" value="ECO:0007669"/>
    <property type="project" value="InterPro"/>
</dbReference>
<dbReference type="InterPro" id="IPR023299">
    <property type="entry name" value="ATPase_P-typ_cyto_dom_N"/>
</dbReference>
<keyword evidence="8" id="KW-1278">Translocase</keyword>
<dbReference type="InterPro" id="IPR044492">
    <property type="entry name" value="P_typ_ATPase_HD_dom"/>
</dbReference>